<dbReference type="PANTHER" id="PTHR44846:SF17">
    <property type="entry name" value="GNTR-FAMILY TRANSCRIPTIONAL REGULATOR"/>
    <property type="match status" value="1"/>
</dbReference>
<evidence type="ECO:0000313" key="5">
    <source>
        <dbReference type="EMBL" id="TDB92628.1"/>
    </source>
</evidence>
<dbReference type="Gene3D" id="1.10.10.10">
    <property type="entry name" value="Winged helix-like DNA-binding domain superfamily/Winged helix DNA-binding domain"/>
    <property type="match status" value="1"/>
</dbReference>
<dbReference type="InterPro" id="IPR050679">
    <property type="entry name" value="Bact_HTH_transcr_reg"/>
</dbReference>
<sequence length="274" mass="30446">MLAGGEVLMSDQLGGKAPKYQRIADELREQIKSGTYEPGARLPAESVLLERFRRLFPTLSLQTMRNAIGLLRSEGLVESRHGVGTFVSAHRRLQRRSRHRYGRARDDRALLTAHLRHEIVYAGRGELPEHVALPAGLPPGTEMVVRRRVLFDRQTGKPCELGASYLPVSIAGDTFLEEPVVVPQALFLCVEELSGKRYARARDRWQWRMPTSAEVDALHLASATGVVHLVHVARAADDTLLEVSESVWAADRIEIIDDYDISQGPEGTVGLSDI</sequence>
<organism evidence="5 6">
    <name type="scientific">Micromonospora fluostatini</name>
    <dbReference type="NCBI Taxonomy" id="1629071"/>
    <lineage>
        <taxon>Bacteria</taxon>
        <taxon>Bacillati</taxon>
        <taxon>Actinomycetota</taxon>
        <taxon>Actinomycetes</taxon>
        <taxon>Micromonosporales</taxon>
        <taxon>Micromonosporaceae</taxon>
        <taxon>Micromonospora</taxon>
    </lineage>
</organism>
<reference evidence="5 6" key="1">
    <citation type="submission" date="2019-02" db="EMBL/GenBank/DDBJ databases">
        <title>Draft genome sequences of novel Actinobacteria.</title>
        <authorList>
            <person name="Sahin N."/>
            <person name="Ay H."/>
            <person name="Saygin H."/>
        </authorList>
    </citation>
    <scope>NUCLEOTIDE SEQUENCE [LARGE SCALE GENOMIC DNA]</scope>
    <source>
        <strain evidence="5 6">JCM 30529</strain>
    </source>
</reference>
<dbReference type="CDD" id="cd07377">
    <property type="entry name" value="WHTH_GntR"/>
    <property type="match status" value="1"/>
</dbReference>
<comment type="caution">
    <text evidence="5">The sequence shown here is derived from an EMBL/GenBank/DDBJ whole genome shotgun (WGS) entry which is preliminary data.</text>
</comment>
<dbReference type="InterPro" id="IPR036390">
    <property type="entry name" value="WH_DNA-bd_sf"/>
</dbReference>
<dbReference type="Pfam" id="PF00392">
    <property type="entry name" value="GntR"/>
    <property type="match status" value="1"/>
</dbReference>
<dbReference type="SMART" id="SM00345">
    <property type="entry name" value="HTH_GNTR"/>
    <property type="match status" value="1"/>
</dbReference>
<dbReference type="SUPFAM" id="SSF46785">
    <property type="entry name" value="Winged helix' DNA-binding domain"/>
    <property type="match status" value="1"/>
</dbReference>
<gene>
    <name evidence="5" type="ORF">E1091_12750</name>
</gene>
<dbReference type="InterPro" id="IPR028978">
    <property type="entry name" value="Chorismate_lyase_/UTRA_dom_sf"/>
</dbReference>
<protein>
    <submittedName>
        <fullName evidence="5">GntR family transcriptional regulator</fullName>
    </submittedName>
</protein>
<dbReference type="EMBL" id="SMKE01000458">
    <property type="protein sequence ID" value="TDB92628.1"/>
    <property type="molecule type" value="Genomic_DNA"/>
</dbReference>
<evidence type="ECO:0000313" key="6">
    <source>
        <dbReference type="Proteomes" id="UP000295626"/>
    </source>
</evidence>
<name>A0ABY2DFG9_9ACTN</name>
<evidence type="ECO:0000256" key="3">
    <source>
        <dbReference type="ARBA" id="ARBA00023163"/>
    </source>
</evidence>
<evidence type="ECO:0000259" key="4">
    <source>
        <dbReference type="PROSITE" id="PS50949"/>
    </source>
</evidence>
<proteinExistence type="predicted"/>
<dbReference type="InterPro" id="IPR000524">
    <property type="entry name" value="Tscrpt_reg_HTH_GntR"/>
</dbReference>
<dbReference type="InterPro" id="IPR036388">
    <property type="entry name" value="WH-like_DNA-bd_sf"/>
</dbReference>
<keyword evidence="2" id="KW-0238">DNA-binding</keyword>
<dbReference type="Gene3D" id="3.40.1410.10">
    <property type="entry name" value="Chorismate lyase-like"/>
    <property type="match status" value="1"/>
</dbReference>
<accession>A0ABY2DFG9</accession>
<evidence type="ECO:0000256" key="1">
    <source>
        <dbReference type="ARBA" id="ARBA00023015"/>
    </source>
</evidence>
<dbReference type="InterPro" id="IPR011663">
    <property type="entry name" value="UTRA"/>
</dbReference>
<dbReference type="Proteomes" id="UP000295626">
    <property type="component" value="Unassembled WGS sequence"/>
</dbReference>
<dbReference type="SUPFAM" id="SSF64288">
    <property type="entry name" value="Chorismate lyase-like"/>
    <property type="match status" value="1"/>
</dbReference>
<dbReference type="PROSITE" id="PS50949">
    <property type="entry name" value="HTH_GNTR"/>
    <property type="match status" value="1"/>
</dbReference>
<keyword evidence="6" id="KW-1185">Reference proteome</keyword>
<keyword evidence="1" id="KW-0805">Transcription regulation</keyword>
<evidence type="ECO:0000256" key="2">
    <source>
        <dbReference type="ARBA" id="ARBA00023125"/>
    </source>
</evidence>
<feature type="domain" description="HTH gntR-type" evidence="4">
    <location>
        <begin position="17"/>
        <end position="90"/>
    </location>
</feature>
<dbReference type="SMART" id="SM00866">
    <property type="entry name" value="UTRA"/>
    <property type="match status" value="1"/>
</dbReference>
<keyword evidence="3" id="KW-0804">Transcription</keyword>
<dbReference type="Pfam" id="PF07702">
    <property type="entry name" value="UTRA"/>
    <property type="match status" value="1"/>
</dbReference>
<dbReference type="PANTHER" id="PTHR44846">
    <property type="entry name" value="MANNOSYL-D-GLYCERATE TRANSPORT/METABOLISM SYSTEM REPRESSOR MNGR-RELATED"/>
    <property type="match status" value="1"/>
</dbReference>